<organism evidence="2">
    <name type="scientific">marine metagenome</name>
    <dbReference type="NCBI Taxonomy" id="408172"/>
    <lineage>
        <taxon>unclassified sequences</taxon>
        <taxon>metagenomes</taxon>
        <taxon>ecological metagenomes</taxon>
    </lineage>
</organism>
<dbReference type="AlphaFoldDB" id="A0A381ZDF2"/>
<dbReference type="SUPFAM" id="SSF51658">
    <property type="entry name" value="Xylose isomerase-like"/>
    <property type="match status" value="1"/>
</dbReference>
<dbReference type="Gene3D" id="3.20.20.150">
    <property type="entry name" value="Divalent-metal-dependent TIM barrel enzymes"/>
    <property type="match status" value="1"/>
</dbReference>
<dbReference type="InterPro" id="IPR050312">
    <property type="entry name" value="IolE/XylAMocC-like"/>
</dbReference>
<accession>A0A381ZDF2</accession>
<sequence length="272" mass="30273">MQGRLSPPVDGRIQAFPHDWWREEFALADEADFRIMEWTLDHERFHENPLMTSSGRREIQRLSEKFGVVVPSLTGDCFMQAPFWKTSGKKRHELQGIVYSVLDACHTVGINTVVVPLVDQGSLADEGEEAVFIRFLLGLVEDLDRLGLRLAMECDLPPAALAAFIERFPPGLFGINYDIGNSASLGFDPAEEFAAYGTRIVNVHVKDRHLGGNTVALGEGNADFDAVFAELAKLGYSGNLILQTARDPAGEHLSSLIRFGEMTVDWMTRHRT</sequence>
<dbReference type="Pfam" id="PF01261">
    <property type="entry name" value="AP_endonuc_2"/>
    <property type="match status" value="1"/>
</dbReference>
<evidence type="ECO:0000313" key="2">
    <source>
        <dbReference type="EMBL" id="SVA86971.1"/>
    </source>
</evidence>
<evidence type="ECO:0000259" key="1">
    <source>
        <dbReference type="Pfam" id="PF01261"/>
    </source>
</evidence>
<dbReference type="PANTHER" id="PTHR12110:SF53">
    <property type="entry name" value="BLR5974 PROTEIN"/>
    <property type="match status" value="1"/>
</dbReference>
<reference evidence="2" key="1">
    <citation type="submission" date="2018-05" db="EMBL/GenBank/DDBJ databases">
        <authorList>
            <person name="Lanie J.A."/>
            <person name="Ng W.-L."/>
            <person name="Kazmierczak K.M."/>
            <person name="Andrzejewski T.M."/>
            <person name="Davidsen T.M."/>
            <person name="Wayne K.J."/>
            <person name="Tettelin H."/>
            <person name="Glass J.I."/>
            <person name="Rusch D."/>
            <person name="Podicherti R."/>
            <person name="Tsui H.-C.T."/>
            <person name="Winkler M.E."/>
        </authorList>
    </citation>
    <scope>NUCLEOTIDE SEQUENCE</scope>
</reference>
<name>A0A381ZDF2_9ZZZZ</name>
<dbReference type="InterPro" id="IPR036237">
    <property type="entry name" value="Xyl_isomerase-like_sf"/>
</dbReference>
<protein>
    <recommendedName>
        <fullName evidence="1">Xylose isomerase-like TIM barrel domain-containing protein</fullName>
    </recommendedName>
</protein>
<proteinExistence type="predicted"/>
<dbReference type="EMBL" id="UINC01020796">
    <property type="protein sequence ID" value="SVA86971.1"/>
    <property type="molecule type" value="Genomic_DNA"/>
</dbReference>
<dbReference type="InterPro" id="IPR013022">
    <property type="entry name" value="Xyl_isomerase-like_TIM-brl"/>
</dbReference>
<dbReference type="PANTHER" id="PTHR12110">
    <property type="entry name" value="HYDROXYPYRUVATE ISOMERASE"/>
    <property type="match status" value="1"/>
</dbReference>
<feature type="domain" description="Xylose isomerase-like TIM barrel" evidence="1">
    <location>
        <begin position="25"/>
        <end position="248"/>
    </location>
</feature>
<gene>
    <name evidence="2" type="ORF">METZ01_LOCUS139825</name>
</gene>